<evidence type="ECO:0000313" key="2">
    <source>
        <dbReference type="EMBL" id="CDQ12266.1"/>
    </source>
</evidence>
<keyword evidence="1" id="KW-0472">Membrane</keyword>
<proteinExistence type="predicted"/>
<keyword evidence="1" id="KW-1133">Transmembrane helix</keyword>
<dbReference type="EMBL" id="CCCS020000001">
    <property type="protein sequence ID" value="CDQ12266.1"/>
    <property type="molecule type" value="Genomic_DNA"/>
</dbReference>
<reference evidence="2" key="1">
    <citation type="submission" date="2014-03" db="EMBL/GenBank/DDBJ databases">
        <authorList>
            <person name="Genoscope - CEA"/>
        </authorList>
    </citation>
    <scope>NUCLEOTIDE SEQUENCE [LARGE SCALE GENOMIC DNA]</scope>
    <source>
        <strain evidence="2">CF27</strain>
    </source>
</reference>
<keyword evidence="4" id="KW-1185">Reference proteome</keyword>
<dbReference type="InterPro" id="IPR007813">
    <property type="entry name" value="PilN"/>
</dbReference>
<gene>
    <name evidence="2" type="ORF">AFERRI_10089</name>
    <name evidence="3" type="ORF">AFERRI_11225</name>
</gene>
<evidence type="ECO:0000313" key="4">
    <source>
        <dbReference type="Proteomes" id="UP000193925"/>
    </source>
</evidence>
<organism evidence="2">
    <name type="scientific">Acidithiobacillus ferrivorans</name>
    <dbReference type="NCBI Taxonomy" id="160808"/>
    <lineage>
        <taxon>Bacteria</taxon>
        <taxon>Pseudomonadati</taxon>
        <taxon>Pseudomonadota</taxon>
        <taxon>Acidithiobacillia</taxon>
        <taxon>Acidithiobacillales</taxon>
        <taxon>Acidithiobacillaceae</taxon>
        <taxon>Acidithiobacillus</taxon>
    </lineage>
</organism>
<protein>
    <submittedName>
        <fullName evidence="2">Fimbrial assembly family protein</fullName>
    </submittedName>
</protein>
<dbReference type="InterPro" id="IPR052534">
    <property type="entry name" value="Extracell_DNA_Util/SecSys_Comp"/>
</dbReference>
<reference evidence="2" key="2">
    <citation type="submission" date="2014-07" db="EMBL/GenBank/DDBJ databases">
        <title>Initial genome analysis of the psychrotolerant acidophile Acidithiobacillus ferrivorans CF27: insights into iron and sulfur oxidation pathways and into biofilm formation.</title>
        <authorList>
            <person name="Talla E."/>
            <person name="Hedrich S."/>
            <person name="Mangenot S."/>
            <person name="Ji B."/>
            <person name="Johnson D.B."/>
            <person name="Barbe V."/>
            <person name="Bonnefoy V."/>
        </authorList>
    </citation>
    <scope>NUCLEOTIDE SEQUENCE [LARGE SCALE GENOMIC DNA]</scope>
    <source>
        <strain evidence="2">CF27</strain>
    </source>
</reference>
<dbReference type="PANTHER" id="PTHR40278:SF2">
    <property type="entry name" value="TYPE IV PILUS INNER MEMBRANE COMPONENT PILN"/>
    <property type="match status" value="1"/>
</dbReference>
<sequence length="197" mass="21923">MIRINLLPYREAQRAQRGQLLVLALIGILLLAALLYYGVYSIFSARVSAEQQKVQYLQGVTTQLDKKIASIADLRKKRDELLSREGIITDLQDQRDMVVRLFNTLAQITPDGIFLTKLQQTGDSITVDGYSQANNQVAAFMRNIEASNIFAKPELNIISKSKLGNEEVGQFTLQMSIRIPTAANKSGASAQHKDTQP</sequence>
<dbReference type="EMBL" id="LT841305">
    <property type="protein sequence ID" value="SMH65190.1"/>
    <property type="molecule type" value="Genomic_DNA"/>
</dbReference>
<dbReference type="Proteomes" id="UP000193925">
    <property type="component" value="Chromosome AFERRI"/>
</dbReference>
<dbReference type="GO" id="GO:0043683">
    <property type="term" value="P:type IV pilus assembly"/>
    <property type="evidence" value="ECO:0007669"/>
    <property type="project" value="TreeGrafter"/>
</dbReference>
<accession>A0A060UV93</accession>
<keyword evidence="1" id="KW-0812">Transmembrane</keyword>
<feature type="transmembrane region" description="Helical" evidence="1">
    <location>
        <begin position="20"/>
        <end position="43"/>
    </location>
</feature>
<reference evidence="3 4" key="3">
    <citation type="submission" date="2017-03" db="EMBL/GenBank/DDBJ databases">
        <authorList>
            <person name="Regsiter A."/>
            <person name="William W."/>
        </authorList>
    </citation>
    <scope>NUCLEOTIDE SEQUENCE [LARGE SCALE GENOMIC DNA]</scope>
    <source>
        <strain evidence="3">PRJEB5721</strain>
    </source>
</reference>
<dbReference type="PANTHER" id="PTHR40278">
    <property type="entry name" value="DNA UTILIZATION PROTEIN HOFN"/>
    <property type="match status" value="1"/>
</dbReference>
<evidence type="ECO:0000256" key="1">
    <source>
        <dbReference type="SAM" id="Phobius"/>
    </source>
</evidence>
<name>A0A060UV93_9PROT</name>
<dbReference type="GO" id="GO:0043107">
    <property type="term" value="P:type IV pilus-dependent motility"/>
    <property type="evidence" value="ECO:0007669"/>
    <property type="project" value="TreeGrafter"/>
</dbReference>
<evidence type="ECO:0000313" key="3">
    <source>
        <dbReference type="EMBL" id="SMH65190.1"/>
    </source>
</evidence>
<dbReference type="AlphaFoldDB" id="A0A060UV93"/>
<dbReference type="Pfam" id="PF05137">
    <property type="entry name" value="PilN"/>
    <property type="match status" value="1"/>
</dbReference>
<dbReference type="RefSeq" id="WP_035190192.1">
    <property type="nucleotide sequence ID" value="NZ_CCCS020000001.1"/>
</dbReference>